<evidence type="ECO:0000256" key="3">
    <source>
        <dbReference type="ARBA" id="ARBA00023326"/>
    </source>
</evidence>
<dbReference type="Gene3D" id="2.60.40.10">
    <property type="entry name" value="Immunoglobulins"/>
    <property type="match status" value="2"/>
</dbReference>
<evidence type="ECO:0000256" key="1">
    <source>
        <dbReference type="ARBA" id="ARBA00022737"/>
    </source>
</evidence>
<feature type="region of interest" description="Disordered" evidence="4">
    <location>
        <begin position="279"/>
        <end position="305"/>
    </location>
</feature>
<dbReference type="InterPro" id="IPR013783">
    <property type="entry name" value="Ig-like_fold"/>
</dbReference>
<accession>A0ABW2CFV9</accession>
<dbReference type="PANTHER" id="PTHR13817:SF151">
    <property type="entry name" value="TITIN"/>
    <property type="match status" value="1"/>
</dbReference>
<evidence type="ECO:0000256" key="2">
    <source>
        <dbReference type="ARBA" id="ARBA00023295"/>
    </source>
</evidence>
<name>A0ABW2CFV9_9ACTN</name>
<dbReference type="RefSeq" id="WP_160820831.1">
    <property type="nucleotide sequence ID" value="NZ_JBHSXS010000005.1"/>
</dbReference>
<organism evidence="6 7">
    <name type="scientific">Actinomadura yumaensis</name>
    <dbReference type="NCBI Taxonomy" id="111807"/>
    <lineage>
        <taxon>Bacteria</taxon>
        <taxon>Bacillati</taxon>
        <taxon>Actinomycetota</taxon>
        <taxon>Actinomycetes</taxon>
        <taxon>Streptosporangiales</taxon>
        <taxon>Thermomonosporaceae</taxon>
        <taxon>Actinomadura</taxon>
    </lineage>
</organism>
<proteinExistence type="predicted"/>
<evidence type="ECO:0000259" key="5">
    <source>
        <dbReference type="PROSITE" id="PS50853"/>
    </source>
</evidence>
<feature type="domain" description="Fibronectin type-III" evidence="5">
    <location>
        <begin position="300"/>
        <end position="388"/>
    </location>
</feature>
<dbReference type="InterPro" id="IPR003961">
    <property type="entry name" value="FN3_dom"/>
</dbReference>
<keyword evidence="7" id="KW-1185">Reference proteome</keyword>
<dbReference type="CDD" id="cd00063">
    <property type="entry name" value="FN3"/>
    <property type="match status" value="2"/>
</dbReference>
<reference evidence="7" key="1">
    <citation type="journal article" date="2019" name="Int. J. Syst. Evol. Microbiol.">
        <title>The Global Catalogue of Microorganisms (GCM) 10K type strain sequencing project: providing services to taxonomists for standard genome sequencing and annotation.</title>
        <authorList>
            <consortium name="The Broad Institute Genomics Platform"/>
            <consortium name="The Broad Institute Genome Sequencing Center for Infectious Disease"/>
            <person name="Wu L."/>
            <person name="Ma J."/>
        </authorList>
    </citation>
    <scope>NUCLEOTIDE SEQUENCE [LARGE SCALE GENOMIC DNA]</scope>
    <source>
        <strain evidence="7">JCM 3369</strain>
    </source>
</reference>
<keyword evidence="3" id="KW-0119">Carbohydrate metabolism</keyword>
<keyword evidence="3" id="KW-0624">Polysaccharide degradation</keyword>
<dbReference type="PROSITE" id="PS50853">
    <property type="entry name" value="FN3"/>
    <property type="match status" value="2"/>
</dbReference>
<dbReference type="InterPro" id="IPR046542">
    <property type="entry name" value="DUF6801"/>
</dbReference>
<dbReference type="Proteomes" id="UP001596380">
    <property type="component" value="Unassembled WGS sequence"/>
</dbReference>
<evidence type="ECO:0000256" key="4">
    <source>
        <dbReference type="SAM" id="MobiDB-lite"/>
    </source>
</evidence>
<evidence type="ECO:0000313" key="6">
    <source>
        <dbReference type="EMBL" id="MFC6880579.1"/>
    </source>
</evidence>
<feature type="domain" description="Fibronectin type-III" evidence="5">
    <location>
        <begin position="207"/>
        <end position="296"/>
    </location>
</feature>
<dbReference type="SUPFAM" id="SSF49265">
    <property type="entry name" value="Fibronectin type III"/>
    <property type="match status" value="1"/>
</dbReference>
<keyword evidence="2" id="KW-0326">Glycosidase</keyword>
<dbReference type="Pfam" id="PF00041">
    <property type="entry name" value="fn3"/>
    <property type="match status" value="2"/>
</dbReference>
<dbReference type="InterPro" id="IPR050964">
    <property type="entry name" value="Striated_Muscle_Regulatory"/>
</dbReference>
<evidence type="ECO:0000313" key="7">
    <source>
        <dbReference type="Proteomes" id="UP001596380"/>
    </source>
</evidence>
<keyword evidence="1" id="KW-0677">Repeat</keyword>
<sequence>MALAASVPLLVGGQLALTGSSAPAAAEQSSLTLLYRCKFPVIMEQDLKLTIKVDVPKKIPVGASVQKFPIEAVATVNAETTDGLTAVEAATIEGTSDPRTRLFTPDRPKGVGLRVDTPMQKTAIPPVGPFDVHAGRPSPSQFKSTKAGPGRVEVGDLTLATSIRKIDGKATTLGDPVNVECVQKPGQKNVLAEFEFVQGPDTQKPSAPGRPEVTARGGDTVKLSWGRSEDDFGVYAYDVYQNGGTAPVLTTTGSTADAAIGGLTPNTGYTFTVRARDLTGNVSDPSPPVSVRTLDRDRNPPTAPGKLVRTGLAKNAVTMEWGESKDDVGVVGYEIYSGPVRLVTWPGTTGWVTGLQPEQTYTFTVRAKDAAGNLSPPSPTLVVRMPKGPPKECGELKGPDPDWIEACTYMAGFSNVNKLKGAAVLNDPAQAPTLTNVAYYAKTDVIDARFRFTGPLRSKTTFLTFGFMPTTATMELTQVGAGTLKGEDKGDGMKVHGTTKMSIRILDAYANGSPLKVGSKCRTVKPVELDLAGTAGYKNIKDGGPLESTMTVPAFSGCGVGEDLDRIFSRAVSGPGNLVRVLQGPVCQISHASCLPVDPAKVRNGTSKTG</sequence>
<dbReference type="PANTHER" id="PTHR13817">
    <property type="entry name" value="TITIN"/>
    <property type="match status" value="1"/>
</dbReference>
<comment type="caution">
    <text evidence="6">The sequence shown here is derived from an EMBL/GenBank/DDBJ whole genome shotgun (WGS) entry which is preliminary data.</text>
</comment>
<gene>
    <name evidence="6" type="ORF">ACFQKB_12485</name>
</gene>
<dbReference type="EMBL" id="JBHSXS010000005">
    <property type="protein sequence ID" value="MFC6880579.1"/>
    <property type="molecule type" value="Genomic_DNA"/>
</dbReference>
<protein>
    <submittedName>
        <fullName evidence="6">DUF6801 domain-containing protein</fullName>
    </submittedName>
</protein>
<dbReference type="Pfam" id="PF20611">
    <property type="entry name" value="DUF6801"/>
    <property type="match status" value="1"/>
</dbReference>
<dbReference type="InterPro" id="IPR036116">
    <property type="entry name" value="FN3_sf"/>
</dbReference>
<keyword evidence="2" id="KW-0378">Hydrolase</keyword>
<dbReference type="SMART" id="SM00060">
    <property type="entry name" value="FN3"/>
    <property type="match status" value="2"/>
</dbReference>